<dbReference type="Proteomes" id="UP000265515">
    <property type="component" value="Unassembled WGS sequence"/>
</dbReference>
<dbReference type="PANTHER" id="PTHR22838:SF4">
    <property type="entry name" value="WD REPEAT-CONTAINING PROTEIN 13"/>
    <property type="match status" value="1"/>
</dbReference>
<evidence type="ECO:0000256" key="3">
    <source>
        <dbReference type="PROSITE-ProRule" id="PRU00221"/>
    </source>
</evidence>
<organism evidence="5 6">
    <name type="scientific">Chara braunii</name>
    <name type="common">Braun's stonewort</name>
    <dbReference type="NCBI Taxonomy" id="69332"/>
    <lineage>
        <taxon>Eukaryota</taxon>
        <taxon>Viridiplantae</taxon>
        <taxon>Streptophyta</taxon>
        <taxon>Charophyceae</taxon>
        <taxon>Charales</taxon>
        <taxon>Characeae</taxon>
        <taxon>Chara</taxon>
    </lineage>
</organism>
<dbReference type="InterPro" id="IPR036322">
    <property type="entry name" value="WD40_repeat_dom_sf"/>
</dbReference>
<dbReference type="PANTHER" id="PTHR22838">
    <property type="entry name" value="WD REPEAT PROTEIN 26-RELATED"/>
    <property type="match status" value="1"/>
</dbReference>
<feature type="compositionally biased region" description="Polar residues" evidence="4">
    <location>
        <begin position="83"/>
        <end position="96"/>
    </location>
</feature>
<dbReference type="InterPro" id="IPR001680">
    <property type="entry name" value="WD40_rpt"/>
</dbReference>
<dbReference type="AlphaFoldDB" id="A0A388KZJ6"/>
<gene>
    <name evidence="5" type="ORF">CBR_g20107</name>
</gene>
<dbReference type="Gene3D" id="2.130.10.10">
    <property type="entry name" value="YVTN repeat-like/Quinoprotein amine dehydrogenase"/>
    <property type="match status" value="2"/>
</dbReference>
<dbReference type="SUPFAM" id="SSF50978">
    <property type="entry name" value="WD40 repeat-like"/>
    <property type="match status" value="1"/>
</dbReference>
<proteinExistence type="predicted"/>
<name>A0A388KZJ6_CHABU</name>
<dbReference type="PROSITE" id="PS50294">
    <property type="entry name" value="WD_REPEATS_REGION"/>
    <property type="match status" value="1"/>
</dbReference>
<dbReference type="GO" id="GO:1990841">
    <property type="term" value="F:promoter-specific chromatin binding"/>
    <property type="evidence" value="ECO:0007669"/>
    <property type="project" value="TreeGrafter"/>
</dbReference>
<sequence length="743" mass="77867">MYGQPHGPSFGVDVPFCHPEGVPSIAAVEAIDNCPSQVPSKAVQVRVPDRTGKGSAYPQCANASIGAGVGLCTSVVATMSGGFASSQPSHPKSHPNSVGRIQRRKDSIPAGRHLNRGNEATTAIGDLNAPPAGQNVSHSASVGAGEGGGQPDSGIGGDIGLDDVASQDECNVRGSGRGSDTHVGGDVGASDDDIVRRSSPMGMPDDGVGALRKGGAKHLVGSNKVAKQQGSQVSGSKRLGNIGNIVSAGGGMSGQGNEATLDAAANSSGCTDGGAGTAGTMSNPVRAETLGRRKRSVQTARKQSVHTITIVMRDQSHARSVEGYIVSANQKPVLSMQRFNIGNQQPVSDGGIDENEARLAAAILEPGAFAGVDVGDNYVATRRLLLQRKAISGHLQRQKWKCNGLGYAAYRNYIRQYKHWASQNSGDLLSDCVSLSGSARWSDGSATPPPSRGSKDSTPGRAALRHIAANLSFRGPGSFGSSVGEASGRHVPDSLNLCLRIHHIFDESTSQVTMVKFGNLSEDLLAYASASGVLTIVTVGENPGILFHTGRVVQRAGRLESSITAMDTDHTGSVVFAGDSVGNVQSFSCNPHTGALVHKHRCSAGTKHKAQVNSVAYRTFSVLAGNPVLLVATMDGNLRFYSVLLELEGYLSLQCSIQLHPRIHRIRAAFCPILSLERGELIVTGNEDSCINFYDFTRQSRPCVNKVQGHRAPVIDCAWNHGETMLATSDSGGLVIIWKHVKF</sequence>
<feature type="repeat" description="WD" evidence="3">
    <location>
        <begin position="707"/>
        <end position="739"/>
    </location>
</feature>
<feature type="compositionally biased region" description="Gly residues" evidence="4">
    <location>
        <begin position="144"/>
        <end position="159"/>
    </location>
</feature>
<protein>
    <submittedName>
        <fullName evidence="5">Uncharacterized protein</fullName>
    </submittedName>
</protein>
<accession>A0A388KZJ6</accession>
<feature type="region of interest" description="Disordered" evidence="4">
    <location>
        <begin position="83"/>
        <end position="204"/>
    </location>
</feature>
<dbReference type="Gramene" id="GBG75476">
    <property type="protein sequence ID" value="GBG75476"/>
    <property type="gene ID" value="CBR_g20107"/>
</dbReference>
<evidence type="ECO:0000256" key="2">
    <source>
        <dbReference type="ARBA" id="ARBA00022737"/>
    </source>
</evidence>
<dbReference type="GO" id="GO:0005634">
    <property type="term" value="C:nucleus"/>
    <property type="evidence" value="ECO:0007669"/>
    <property type="project" value="TreeGrafter"/>
</dbReference>
<keyword evidence="2" id="KW-0677">Repeat</keyword>
<keyword evidence="6" id="KW-1185">Reference proteome</keyword>
<reference evidence="5 6" key="1">
    <citation type="journal article" date="2018" name="Cell">
        <title>The Chara Genome: Secondary Complexity and Implications for Plant Terrestrialization.</title>
        <authorList>
            <person name="Nishiyama T."/>
            <person name="Sakayama H."/>
            <person name="Vries J.D."/>
            <person name="Buschmann H."/>
            <person name="Saint-Marcoux D."/>
            <person name="Ullrich K.K."/>
            <person name="Haas F.B."/>
            <person name="Vanderstraeten L."/>
            <person name="Becker D."/>
            <person name="Lang D."/>
            <person name="Vosolsobe S."/>
            <person name="Rombauts S."/>
            <person name="Wilhelmsson P.K.I."/>
            <person name="Janitza P."/>
            <person name="Kern R."/>
            <person name="Heyl A."/>
            <person name="Rumpler F."/>
            <person name="Villalobos L.I.A.C."/>
            <person name="Clay J.M."/>
            <person name="Skokan R."/>
            <person name="Toyoda A."/>
            <person name="Suzuki Y."/>
            <person name="Kagoshima H."/>
            <person name="Schijlen E."/>
            <person name="Tajeshwar N."/>
            <person name="Catarino B."/>
            <person name="Hetherington A.J."/>
            <person name="Saltykova A."/>
            <person name="Bonnot C."/>
            <person name="Breuninger H."/>
            <person name="Symeonidi A."/>
            <person name="Radhakrishnan G.V."/>
            <person name="Van Nieuwerburgh F."/>
            <person name="Deforce D."/>
            <person name="Chang C."/>
            <person name="Karol K.G."/>
            <person name="Hedrich R."/>
            <person name="Ulvskov P."/>
            <person name="Glockner G."/>
            <person name="Delwiche C.F."/>
            <person name="Petrasek J."/>
            <person name="Van de Peer Y."/>
            <person name="Friml J."/>
            <person name="Beilby M."/>
            <person name="Dolan L."/>
            <person name="Kohara Y."/>
            <person name="Sugano S."/>
            <person name="Fujiyama A."/>
            <person name="Delaux P.-M."/>
            <person name="Quint M."/>
            <person name="TheiBen G."/>
            <person name="Hagemann M."/>
            <person name="Harholt J."/>
            <person name="Dunand C."/>
            <person name="Zachgo S."/>
            <person name="Langdale J."/>
            <person name="Maumus F."/>
            <person name="Straeten D.V.D."/>
            <person name="Gould S.B."/>
            <person name="Rensing S.A."/>
        </authorList>
    </citation>
    <scope>NUCLEOTIDE SEQUENCE [LARGE SCALE GENOMIC DNA]</scope>
    <source>
        <strain evidence="5 6">S276</strain>
    </source>
</reference>
<dbReference type="InterPro" id="IPR015943">
    <property type="entry name" value="WD40/YVTN_repeat-like_dom_sf"/>
</dbReference>
<dbReference type="Pfam" id="PF00400">
    <property type="entry name" value="WD40"/>
    <property type="match status" value="1"/>
</dbReference>
<feature type="region of interest" description="Disordered" evidence="4">
    <location>
        <begin position="440"/>
        <end position="459"/>
    </location>
</feature>
<evidence type="ECO:0000256" key="4">
    <source>
        <dbReference type="SAM" id="MobiDB-lite"/>
    </source>
</evidence>
<evidence type="ECO:0000313" key="5">
    <source>
        <dbReference type="EMBL" id="GBG75476.1"/>
    </source>
</evidence>
<dbReference type="PROSITE" id="PS50082">
    <property type="entry name" value="WD_REPEATS_2"/>
    <property type="match status" value="1"/>
</dbReference>
<evidence type="ECO:0000256" key="1">
    <source>
        <dbReference type="ARBA" id="ARBA00022574"/>
    </source>
</evidence>
<keyword evidence="1 3" id="KW-0853">WD repeat</keyword>
<evidence type="ECO:0000313" key="6">
    <source>
        <dbReference type="Proteomes" id="UP000265515"/>
    </source>
</evidence>
<dbReference type="InterPro" id="IPR051350">
    <property type="entry name" value="WD_repeat-ST_regulator"/>
</dbReference>
<dbReference type="SMART" id="SM00320">
    <property type="entry name" value="WD40"/>
    <property type="match status" value="5"/>
</dbReference>
<dbReference type="EMBL" id="BFEA01000225">
    <property type="protein sequence ID" value="GBG75476.1"/>
    <property type="molecule type" value="Genomic_DNA"/>
</dbReference>
<comment type="caution">
    <text evidence="5">The sequence shown here is derived from an EMBL/GenBank/DDBJ whole genome shotgun (WGS) entry which is preliminary data.</text>
</comment>
<dbReference type="OrthoDB" id="1932312at2759"/>